<sequence length="275" mass="28805">MDYGNSFGGGGGGFVPGETTSPSGGRSEANNTTLRPVTIKQILDATQPFPEANYTIDGQDVSSIVFVGQVRNISTQATNVTYKLDDGTGEIETKQWVTPTDDMDTTDDLGKEGKDRNGVDVNGYAKVFARLKSLMGDRKVLNATAVRPLTDVNELHFHFLEAAAVHLFHTRGPPPSDGGAGGVAGSTSAGGDAAMGGLGGTSYGGSDGALQGMTPVAKRVFNLLKMEPQTNEGLHAQLIAAKLSLPPTDVVRAAHELLNTGLIYSTIDDDTYTVM</sequence>
<dbReference type="AlphaFoldDB" id="A0A7R7XCF5"/>
<dbReference type="GO" id="GO:0006260">
    <property type="term" value="P:DNA replication"/>
    <property type="evidence" value="ECO:0007669"/>
    <property type="project" value="UniProtKB-KW"/>
</dbReference>
<dbReference type="Gene3D" id="2.40.50.140">
    <property type="entry name" value="Nucleic acid-binding proteins"/>
    <property type="match status" value="1"/>
</dbReference>
<evidence type="ECO:0000256" key="5">
    <source>
        <dbReference type="ARBA" id="ARBA00023242"/>
    </source>
</evidence>
<accession>A0A7R7XCF5</accession>
<evidence type="ECO:0000256" key="1">
    <source>
        <dbReference type="ARBA" id="ARBA00004123"/>
    </source>
</evidence>
<feature type="region of interest" description="Disordered" evidence="6">
    <location>
        <begin position="1"/>
        <end position="31"/>
    </location>
</feature>
<dbReference type="Gene3D" id="1.10.10.10">
    <property type="entry name" value="Winged helix-like DNA-binding domain superfamily/Winged helix DNA-binding domain"/>
    <property type="match status" value="1"/>
</dbReference>
<evidence type="ECO:0000313" key="8">
    <source>
        <dbReference type="EMBL" id="BCS18675.1"/>
    </source>
</evidence>
<keyword evidence="5" id="KW-0539">Nucleus</keyword>
<comment type="similarity">
    <text evidence="2">Belongs to the replication factor A protein 2 family.</text>
</comment>
<dbReference type="SUPFAM" id="SSF46785">
    <property type="entry name" value="Winged helix' DNA-binding domain"/>
    <property type="match status" value="1"/>
</dbReference>
<dbReference type="EMBL" id="AP024443">
    <property type="protein sequence ID" value="BCS18675.1"/>
    <property type="molecule type" value="Genomic_DNA"/>
</dbReference>
<organism evidence="8 9">
    <name type="scientific">Aspergillus puulaauensis</name>
    <dbReference type="NCBI Taxonomy" id="1220207"/>
    <lineage>
        <taxon>Eukaryota</taxon>
        <taxon>Fungi</taxon>
        <taxon>Dikarya</taxon>
        <taxon>Ascomycota</taxon>
        <taxon>Pezizomycotina</taxon>
        <taxon>Eurotiomycetes</taxon>
        <taxon>Eurotiomycetidae</taxon>
        <taxon>Eurotiales</taxon>
        <taxon>Aspergillaceae</taxon>
        <taxon>Aspergillus</taxon>
    </lineage>
</organism>
<dbReference type="PANTHER" id="PTHR13989">
    <property type="entry name" value="REPLICATION PROTEIN A-RELATED"/>
    <property type="match status" value="1"/>
</dbReference>
<evidence type="ECO:0000256" key="3">
    <source>
        <dbReference type="ARBA" id="ARBA00022705"/>
    </source>
</evidence>
<dbReference type="InterPro" id="IPR014646">
    <property type="entry name" value="Rfa2/RPA32"/>
</dbReference>
<evidence type="ECO:0000313" key="9">
    <source>
        <dbReference type="Proteomes" id="UP000654913"/>
    </source>
</evidence>
<comment type="subcellular location">
    <subcellularLocation>
        <location evidence="1">Nucleus</location>
    </subcellularLocation>
</comment>
<reference evidence="8" key="2">
    <citation type="submission" date="2021-02" db="EMBL/GenBank/DDBJ databases">
        <title>Aspergillus puulaauensis MK2 genome sequence.</title>
        <authorList>
            <person name="Futagami T."/>
            <person name="Mori K."/>
            <person name="Kadooka C."/>
            <person name="Tanaka T."/>
        </authorList>
    </citation>
    <scope>NUCLEOTIDE SEQUENCE</scope>
    <source>
        <strain evidence="8">MK2</strain>
    </source>
</reference>
<dbReference type="OrthoDB" id="25571at2759"/>
<reference evidence="8" key="1">
    <citation type="submission" date="2021-01" db="EMBL/GenBank/DDBJ databases">
        <authorList>
            <consortium name="Aspergillus puulaauensis MK2 genome sequencing consortium"/>
            <person name="Kazuki M."/>
            <person name="Futagami T."/>
        </authorList>
    </citation>
    <scope>NUCLEOTIDE SEQUENCE</scope>
    <source>
        <strain evidence="8">MK2</strain>
    </source>
</reference>
<dbReference type="GO" id="GO:0005662">
    <property type="term" value="C:DNA replication factor A complex"/>
    <property type="evidence" value="ECO:0007669"/>
    <property type="project" value="TreeGrafter"/>
</dbReference>
<evidence type="ECO:0000259" key="7">
    <source>
        <dbReference type="Pfam" id="PF08784"/>
    </source>
</evidence>
<dbReference type="GeneID" id="64968680"/>
<dbReference type="InterPro" id="IPR040260">
    <property type="entry name" value="RFA2-like"/>
</dbReference>
<dbReference type="Pfam" id="PF08784">
    <property type="entry name" value="RPA_C"/>
    <property type="match status" value="1"/>
</dbReference>
<gene>
    <name evidence="8" type="primary">RFA2</name>
    <name evidence="8" type="ORF">APUU_11503S</name>
</gene>
<feature type="compositionally biased region" description="Gly residues" evidence="6">
    <location>
        <begin position="1"/>
        <end position="15"/>
    </location>
</feature>
<feature type="compositionally biased region" description="Polar residues" evidence="6">
    <location>
        <begin position="18"/>
        <end position="31"/>
    </location>
</feature>
<dbReference type="GO" id="GO:0000724">
    <property type="term" value="P:double-strand break repair via homologous recombination"/>
    <property type="evidence" value="ECO:0007669"/>
    <property type="project" value="TreeGrafter"/>
</dbReference>
<dbReference type="GO" id="GO:0006289">
    <property type="term" value="P:nucleotide-excision repair"/>
    <property type="evidence" value="ECO:0007669"/>
    <property type="project" value="TreeGrafter"/>
</dbReference>
<feature type="domain" description="Replication protein A C-terminal" evidence="7">
    <location>
        <begin position="166"/>
        <end position="270"/>
    </location>
</feature>
<dbReference type="PANTHER" id="PTHR13989:SF16">
    <property type="entry name" value="REPLICATION PROTEIN A2"/>
    <property type="match status" value="1"/>
</dbReference>
<dbReference type="InterPro" id="IPR012340">
    <property type="entry name" value="NA-bd_OB-fold"/>
</dbReference>
<dbReference type="CDD" id="cd04478">
    <property type="entry name" value="RPA2_DBD_D"/>
    <property type="match status" value="1"/>
</dbReference>
<dbReference type="InterPro" id="IPR014892">
    <property type="entry name" value="RPA_C"/>
</dbReference>
<keyword evidence="9" id="KW-1185">Reference proteome</keyword>
<dbReference type="GO" id="GO:0000781">
    <property type="term" value="C:chromosome, telomeric region"/>
    <property type="evidence" value="ECO:0007669"/>
    <property type="project" value="TreeGrafter"/>
</dbReference>
<dbReference type="SUPFAM" id="SSF50249">
    <property type="entry name" value="Nucleic acid-binding proteins"/>
    <property type="match status" value="1"/>
</dbReference>
<proteinExistence type="inferred from homology"/>
<name>A0A7R7XCF5_9EURO</name>
<evidence type="ECO:0000256" key="6">
    <source>
        <dbReference type="SAM" id="MobiDB-lite"/>
    </source>
</evidence>
<dbReference type="InterPro" id="IPR036388">
    <property type="entry name" value="WH-like_DNA-bd_sf"/>
</dbReference>
<dbReference type="Proteomes" id="UP000654913">
    <property type="component" value="Chromosome 1"/>
</dbReference>
<keyword evidence="3" id="KW-0235">DNA replication</keyword>
<evidence type="ECO:0000256" key="4">
    <source>
        <dbReference type="ARBA" id="ARBA00023125"/>
    </source>
</evidence>
<dbReference type="GO" id="GO:0035861">
    <property type="term" value="C:site of double-strand break"/>
    <property type="evidence" value="ECO:0007669"/>
    <property type="project" value="TreeGrafter"/>
</dbReference>
<keyword evidence="4" id="KW-0238">DNA-binding</keyword>
<dbReference type="GO" id="GO:0003697">
    <property type="term" value="F:single-stranded DNA binding"/>
    <property type="evidence" value="ECO:0007669"/>
    <property type="project" value="TreeGrafter"/>
</dbReference>
<evidence type="ECO:0000256" key="2">
    <source>
        <dbReference type="ARBA" id="ARBA00007815"/>
    </source>
</evidence>
<dbReference type="RefSeq" id="XP_041550869.1">
    <property type="nucleotide sequence ID" value="XM_041697601.1"/>
</dbReference>
<dbReference type="FunFam" id="1.10.10.10:FF:000168">
    <property type="entry name" value="Replication protein A 32 kDa subunit"/>
    <property type="match status" value="1"/>
</dbReference>
<dbReference type="InterPro" id="IPR036390">
    <property type="entry name" value="WH_DNA-bd_sf"/>
</dbReference>
<dbReference type="KEGG" id="apuu:APUU_11503S"/>
<dbReference type="FunFam" id="2.40.50.140:FF:000308">
    <property type="entry name" value="Possible replication factor-a protein"/>
    <property type="match status" value="1"/>
</dbReference>
<dbReference type="PIRSF" id="PIRSF036949">
    <property type="entry name" value="RPA32"/>
    <property type="match status" value="1"/>
</dbReference>
<protein>
    <submittedName>
        <fullName evidence="8">Replication factor A protein 2</fullName>
    </submittedName>
</protein>